<reference evidence="2" key="1">
    <citation type="submission" date="2020-01" db="EMBL/GenBank/DDBJ databases">
        <authorList>
            <consortium name="DOE Joint Genome Institute"/>
            <person name="Haridas S."/>
            <person name="Albert R."/>
            <person name="Binder M."/>
            <person name="Bloem J."/>
            <person name="Labutti K."/>
            <person name="Salamov A."/>
            <person name="Andreopoulos B."/>
            <person name="Baker S.E."/>
            <person name="Barry K."/>
            <person name="Bills G."/>
            <person name="Bluhm B.H."/>
            <person name="Cannon C."/>
            <person name="Castanera R."/>
            <person name="Culley D.E."/>
            <person name="Daum C."/>
            <person name="Ezra D."/>
            <person name="Gonzalez J.B."/>
            <person name="Henrissat B."/>
            <person name="Kuo A."/>
            <person name="Liang C."/>
            <person name="Lipzen A."/>
            <person name="Lutzoni F."/>
            <person name="Magnuson J."/>
            <person name="Mondo S."/>
            <person name="Nolan M."/>
            <person name="Ohm R."/>
            <person name="Pangilinan J."/>
            <person name="Park H.-J."/>
            <person name="Ramirez L."/>
            <person name="Alfaro M."/>
            <person name="Sun H."/>
            <person name="Tritt A."/>
            <person name="Yoshinaga Y."/>
            <person name="Zwiers L.-H."/>
            <person name="Turgeon B.G."/>
            <person name="Goodwin S.B."/>
            <person name="Spatafora J.W."/>
            <person name="Crous P.W."/>
            <person name="Grigoriev I.V."/>
        </authorList>
    </citation>
    <scope>NUCLEOTIDE SEQUENCE</scope>
    <source>
        <strain evidence="2">P77</strain>
    </source>
</reference>
<dbReference type="AlphaFoldDB" id="A0A6A5KH61"/>
<sequence length="69" mass="7313">MPAQRTARSRRGSQLTTSGSQQPYGRSPDPSTQTASTSSCPSTDLLVVSLPLDRSYYLGASTASQIPHT</sequence>
<dbReference type="Proteomes" id="UP000800040">
    <property type="component" value="Unassembled WGS sequence"/>
</dbReference>
<protein>
    <submittedName>
        <fullName evidence="2">Uncharacterized protein</fullName>
    </submittedName>
</protein>
<keyword evidence="3" id="KW-1185">Reference proteome</keyword>
<evidence type="ECO:0000313" key="2">
    <source>
        <dbReference type="EMBL" id="KAF1835057.1"/>
    </source>
</evidence>
<feature type="region of interest" description="Disordered" evidence="1">
    <location>
        <begin position="1"/>
        <end position="42"/>
    </location>
</feature>
<accession>A0A6A5KH61</accession>
<feature type="compositionally biased region" description="Polar residues" evidence="1">
    <location>
        <begin position="12"/>
        <end position="42"/>
    </location>
</feature>
<proteinExistence type="predicted"/>
<dbReference type="EMBL" id="ML975293">
    <property type="protein sequence ID" value="KAF1835057.1"/>
    <property type="molecule type" value="Genomic_DNA"/>
</dbReference>
<gene>
    <name evidence="2" type="ORF">BDW02DRAFT_568477</name>
</gene>
<name>A0A6A5KH61_9PLEO</name>
<evidence type="ECO:0000256" key="1">
    <source>
        <dbReference type="SAM" id="MobiDB-lite"/>
    </source>
</evidence>
<organism evidence="2 3">
    <name type="scientific">Decorospora gaudefroyi</name>
    <dbReference type="NCBI Taxonomy" id="184978"/>
    <lineage>
        <taxon>Eukaryota</taxon>
        <taxon>Fungi</taxon>
        <taxon>Dikarya</taxon>
        <taxon>Ascomycota</taxon>
        <taxon>Pezizomycotina</taxon>
        <taxon>Dothideomycetes</taxon>
        <taxon>Pleosporomycetidae</taxon>
        <taxon>Pleosporales</taxon>
        <taxon>Pleosporineae</taxon>
        <taxon>Pleosporaceae</taxon>
        <taxon>Decorospora</taxon>
    </lineage>
</organism>
<evidence type="ECO:0000313" key="3">
    <source>
        <dbReference type="Proteomes" id="UP000800040"/>
    </source>
</evidence>